<dbReference type="EMBL" id="MU277202">
    <property type="protein sequence ID" value="KAI0063612.1"/>
    <property type="molecule type" value="Genomic_DNA"/>
</dbReference>
<evidence type="ECO:0000313" key="2">
    <source>
        <dbReference type="Proteomes" id="UP000814140"/>
    </source>
</evidence>
<reference evidence="1" key="1">
    <citation type="submission" date="2021-03" db="EMBL/GenBank/DDBJ databases">
        <authorList>
            <consortium name="DOE Joint Genome Institute"/>
            <person name="Ahrendt S."/>
            <person name="Looney B.P."/>
            <person name="Miyauchi S."/>
            <person name="Morin E."/>
            <person name="Drula E."/>
            <person name="Courty P.E."/>
            <person name="Chicoki N."/>
            <person name="Fauchery L."/>
            <person name="Kohler A."/>
            <person name="Kuo A."/>
            <person name="Labutti K."/>
            <person name="Pangilinan J."/>
            <person name="Lipzen A."/>
            <person name="Riley R."/>
            <person name="Andreopoulos W."/>
            <person name="He G."/>
            <person name="Johnson J."/>
            <person name="Barry K.W."/>
            <person name="Grigoriev I.V."/>
            <person name="Nagy L."/>
            <person name="Hibbett D."/>
            <person name="Henrissat B."/>
            <person name="Matheny P.B."/>
            <person name="Labbe J."/>
            <person name="Martin F."/>
        </authorList>
    </citation>
    <scope>NUCLEOTIDE SEQUENCE</scope>
    <source>
        <strain evidence="1">HHB10654</strain>
    </source>
</reference>
<organism evidence="1 2">
    <name type="scientific">Artomyces pyxidatus</name>
    <dbReference type="NCBI Taxonomy" id="48021"/>
    <lineage>
        <taxon>Eukaryota</taxon>
        <taxon>Fungi</taxon>
        <taxon>Dikarya</taxon>
        <taxon>Basidiomycota</taxon>
        <taxon>Agaricomycotina</taxon>
        <taxon>Agaricomycetes</taxon>
        <taxon>Russulales</taxon>
        <taxon>Auriscalpiaceae</taxon>
        <taxon>Artomyces</taxon>
    </lineage>
</organism>
<protein>
    <submittedName>
        <fullName evidence="1">Uncharacterized protein</fullName>
    </submittedName>
</protein>
<reference evidence="1" key="2">
    <citation type="journal article" date="2022" name="New Phytol.">
        <title>Evolutionary transition to the ectomycorrhizal habit in the genomes of a hyperdiverse lineage of mushroom-forming fungi.</title>
        <authorList>
            <person name="Looney B."/>
            <person name="Miyauchi S."/>
            <person name="Morin E."/>
            <person name="Drula E."/>
            <person name="Courty P.E."/>
            <person name="Kohler A."/>
            <person name="Kuo A."/>
            <person name="LaButti K."/>
            <person name="Pangilinan J."/>
            <person name="Lipzen A."/>
            <person name="Riley R."/>
            <person name="Andreopoulos W."/>
            <person name="He G."/>
            <person name="Johnson J."/>
            <person name="Nolan M."/>
            <person name="Tritt A."/>
            <person name="Barry K.W."/>
            <person name="Grigoriev I.V."/>
            <person name="Nagy L.G."/>
            <person name="Hibbett D."/>
            <person name="Henrissat B."/>
            <person name="Matheny P.B."/>
            <person name="Labbe J."/>
            <person name="Martin F.M."/>
        </authorList>
    </citation>
    <scope>NUCLEOTIDE SEQUENCE</scope>
    <source>
        <strain evidence="1">HHB10654</strain>
    </source>
</reference>
<dbReference type="Proteomes" id="UP000814140">
    <property type="component" value="Unassembled WGS sequence"/>
</dbReference>
<keyword evidence="2" id="KW-1185">Reference proteome</keyword>
<evidence type="ECO:0000313" key="1">
    <source>
        <dbReference type="EMBL" id="KAI0063612.1"/>
    </source>
</evidence>
<accession>A0ACB8T5B0</accession>
<sequence>MSIPSVESLAWELDTFSNLHGMASNTFSLFFDESPRLRSLALYNFPLVLFASDWPIHSTGVHLAFSADIAQAFDHDELFTTLDDVRVLNTVDGADETTWGAWCHHISQFIQV</sequence>
<proteinExistence type="predicted"/>
<name>A0ACB8T5B0_9AGAM</name>
<gene>
    <name evidence="1" type="ORF">BV25DRAFT_1824178</name>
</gene>
<comment type="caution">
    <text evidence="1">The sequence shown here is derived from an EMBL/GenBank/DDBJ whole genome shotgun (WGS) entry which is preliminary data.</text>
</comment>